<keyword evidence="4" id="KW-0804">Transcription</keyword>
<sequence length="175" mass="19623">MSDSNLTATFLTPSSNPNPICTHIMELNSDPLDFEHFFLLPQPETASTSLSPVNPGGSASVDYTLQTNEGYATTTEGEVKIAFRTKSGVEVMDDGYKWRKYGKKVIKDNPNPSFNHHHHHHMFMLPRKIIFMHMYVCDEVQALLPVLRGRMQGEEKGGKGQGRWALCDNDIQGEA</sequence>
<comment type="subcellular location">
    <subcellularLocation>
        <location evidence="1">Nucleus</location>
    </subcellularLocation>
</comment>
<evidence type="ECO:0000256" key="4">
    <source>
        <dbReference type="ARBA" id="ARBA00023163"/>
    </source>
</evidence>
<comment type="caution">
    <text evidence="7">The sequence shown here is derived from an EMBL/GenBank/DDBJ whole genome shotgun (WGS) entry which is preliminary data.</text>
</comment>
<keyword evidence="5" id="KW-0539">Nucleus</keyword>
<dbReference type="InterPro" id="IPR044810">
    <property type="entry name" value="WRKY_plant"/>
</dbReference>
<proteinExistence type="predicted"/>
<name>A0A6A2Z034_HIBSY</name>
<dbReference type="Gene3D" id="2.20.25.80">
    <property type="entry name" value="WRKY domain"/>
    <property type="match status" value="1"/>
</dbReference>
<dbReference type="GO" id="GO:0003700">
    <property type="term" value="F:DNA-binding transcription factor activity"/>
    <property type="evidence" value="ECO:0007669"/>
    <property type="project" value="InterPro"/>
</dbReference>
<evidence type="ECO:0000256" key="5">
    <source>
        <dbReference type="ARBA" id="ARBA00023242"/>
    </source>
</evidence>
<dbReference type="InterPro" id="IPR036576">
    <property type="entry name" value="WRKY_dom_sf"/>
</dbReference>
<evidence type="ECO:0000256" key="1">
    <source>
        <dbReference type="ARBA" id="ARBA00004123"/>
    </source>
</evidence>
<dbReference type="SUPFAM" id="SSF118290">
    <property type="entry name" value="WRKY DNA-binding domain"/>
    <property type="match status" value="1"/>
</dbReference>
<dbReference type="AlphaFoldDB" id="A0A6A2Z034"/>
<dbReference type="PROSITE" id="PS50811">
    <property type="entry name" value="WRKY"/>
    <property type="match status" value="1"/>
</dbReference>
<keyword evidence="3" id="KW-0238">DNA-binding</keyword>
<dbReference type="EMBL" id="VEPZ02001238">
    <property type="protein sequence ID" value="KAE8684532.1"/>
    <property type="molecule type" value="Genomic_DNA"/>
</dbReference>
<dbReference type="PANTHER" id="PTHR31221:SF283">
    <property type="entry name" value="WRKY DOMAIN-CONTAINING PROTEIN"/>
    <property type="match status" value="1"/>
</dbReference>
<evidence type="ECO:0000256" key="3">
    <source>
        <dbReference type="ARBA" id="ARBA00023125"/>
    </source>
</evidence>
<reference evidence="7" key="1">
    <citation type="submission" date="2019-09" db="EMBL/GenBank/DDBJ databases">
        <title>Draft genome information of white flower Hibiscus syriacus.</title>
        <authorList>
            <person name="Kim Y.-M."/>
        </authorList>
    </citation>
    <scope>NUCLEOTIDE SEQUENCE [LARGE SCALE GENOMIC DNA]</scope>
    <source>
        <strain evidence="7">YM2019G1</strain>
    </source>
</reference>
<evidence type="ECO:0000256" key="2">
    <source>
        <dbReference type="ARBA" id="ARBA00023015"/>
    </source>
</evidence>
<keyword evidence="2" id="KW-0805">Transcription regulation</keyword>
<dbReference type="GO" id="GO:0043565">
    <property type="term" value="F:sequence-specific DNA binding"/>
    <property type="evidence" value="ECO:0007669"/>
    <property type="project" value="InterPro"/>
</dbReference>
<dbReference type="SMART" id="SM00774">
    <property type="entry name" value="WRKY"/>
    <property type="match status" value="1"/>
</dbReference>
<evidence type="ECO:0000259" key="6">
    <source>
        <dbReference type="PROSITE" id="PS50811"/>
    </source>
</evidence>
<gene>
    <name evidence="7" type="ORF">F3Y22_tig00111128pilonHSYRG00146</name>
</gene>
<feature type="domain" description="WRKY" evidence="6">
    <location>
        <begin position="87"/>
        <end position="112"/>
    </location>
</feature>
<dbReference type="InterPro" id="IPR003657">
    <property type="entry name" value="WRKY_dom"/>
</dbReference>
<organism evidence="7 8">
    <name type="scientific">Hibiscus syriacus</name>
    <name type="common">Rose of Sharon</name>
    <dbReference type="NCBI Taxonomy" id="106335"/>
    <lineage>
        <taxon>Eukaryota</taxon>
        <taxon>Viridiplantae</taxon>
        <taxon>Streptophyta</taxon>
        <taxon>Embryophyta</taxon>
        <taxon>Tracheophyta</taxon>
        <taxon>Spermatophyta</taxon>
        <taxon>Magnoliopsida</taxon>
        <taxon>eudicotyledons</taxon>
        <taxon>Gunneridae</taxon>
        <taxon>Pentapetalae</taxon>
        <taxon>rosids</taxon>
        <taxon>malvids</taxon>
        <taxon>Malvales</taxon>
        <taxon>Malvaceae</taxon>
        <taxon>Malvoideae</taxon>
        <taxon>Hibiscus</taxon>
    </lineage>
</organism>
<dbReference type="PANTHER" id="PTHR31221">
    <property type="entry name" value="WRKY TRANSCRIPTION FACTOR PROTEIN 1-RELATED"/>
    <property type="match status" value="1"/>
</dbReference>
<protein>
    <recommendedName>
        <fullName evidence="6">WRKY domain-containing protein</fullName>
    </recommendedName>
</protein>
<dbReference type="GO" id="GO:0005634">
    <property type="term" value="C:nucleus"/>
    <property type="evidence" value="ECO:0007669"/>
    <property type="project" value="UniProtKB-SubCell"/>
</dbReference>
<keyword evidence="8" id="KW-1185">Reference proteome</keyword>
<evidence type="ECO:0000313" key="7">
    <source>
        <dbReference type="EMBL" id="KAE8684532.1"/>
    </source>
</evidence>
<evidence type="ECO:0000313" key="8">
    <source>
        <dbReference type="Proteomes" id="UP000436088"/>
    </source>
</evidence>
<dbReference type="Proteomes" id="UP000436088">
    <property type="component" value="Unassembled WGS sequence"/>
</dbReference>
<accession>A0A6A2Z034</accession>
<dbReference type="Pfam" id="PF03106">
    <property type="entry name" value="WRKY"/>
    <property type="match status" value="1"/>
</dbReference>